<evidence type="ECO:0000313" key="3">
    <source>
        <dbReference type="Proteomes" id="UP000027602"/>
    </source>
</evidence>
<accession>I3E876</accession>
<reference evidence="2 3" key="1">
    <citation type="journal article" date="2015" name="BMC Genomics">
        <title>Transcriptome analysis of thermophilic methylotrophic Bacillus methanolicus MGA3 using RNA-sequencing provides detailed insights into its previously uncharted transcriptional landscape.</title>
        <authorList>
            <person name="Irla M."/>
            <person name="Neshat A."/>
            <person name="Brautaset T."/>
            <person name="Ruckert C."/>
            <person name="Kalinowski J."/>
            <person name="Wendisch V.F."/>
        </authorList>
    </citation>
    <scope>NUCLEOTIDE SEQUENCE [LARGE SCALE GENOMIC DNA]</scope>
    <source>
        <strain evidence="3">MGA3 / ATCC 53907</strain>
    </source>
</reference>
<dbReference type="GO" id="GO:0005524">
    <property type="term" value="F:ATP binding"/>
    <property type="evidence" value="ECO:0007669"/>
    <property type="project" value="InterPro"/>
</dbReference>
<dbReference type="Pfam" id="PF01695">
    <property type="entry name" value="IstB_IS21"/>
    <property type="match status" value="1"/>
</dbReference>
<dbReference type="STRING" id="796606.BMMGA3_07820"/>
<organism evidence="2 3">
    <name type="scientific">Bacillus methanolicus (strain MGA3 / ATCC 53907)</name>
    <dbReference type="NCBI Taxonomy" id="796606"/>
    <lineage>
        <taxon>Bacteria</taxon>
        <taxon>Bacillati</taxon>
        <taxon>Bacillota</taxon>
        <taxon>Bacilli</taxon>
        <taxon>Bacillales</taxon>
        <taxon>Bacillaceae</taxon>
        <taxon>Bacillus</taxon>
    </lineage>
</organism>
<protein>
    <recommendedName>
        <fullName evidence="1">IstB-like ATP-binding domain-containing protein</fullName>
    </recommendedName>
</protein>
<dbReference type="EMBL" id="CP007739">
    <property type="protein sequence ID" value="AIE59972.1"/>
    <property type="molecule type" value="Genomic_DNA"/>
</dbReference>
<gene>
    <name evidence="2" type="ORF">BMMGA3_07820</name>
</gene>
<feature type="domain" description="IstB-like ATP-binding" evidence="1">
    <location>
        <begin position="1"/>
        <end position="34"/>
    </location>
</feature>
<dbReference type="KEGG" id="bmet:BMMGA3_07820"/>
<dbReference type="Proteomes" id="UP000027602">
    <property type="component" value="Chromosome"/>
</dbReference>
<name>I3E876_BACMM</name>
<keyword evidence="3" id="KW-1185">Reference proteome</keyword>
<sequence length="65" mass="7621">MGDSIITTAMLDRLLHHSRIFNLKDESYRLKEKQLQKNPEGFVMILLRNFKPAILRKLLPTLTNV</sequence>
<dbReference type="InterPro" id="IPR002611">
    <property type="entry name" value="IstB_ATP-bd"/>
</dbReference>
<dbReference type="AlphaFoldDB" id="I3E876"/>
<dbReference type="HOGENOM" id="CLU_2840695_0_0_9"/>
<evidence type="ECO:0000259" key="1">
    <source>
        <dbReference type="Pfam" id="PF01695"/>
    </source>
</evidence>
<proteinExistence type="predicted"/>
<evidence type="ECO:0000313" key="2">
    <source>
        <dbReference type="EMBL" id="AIE59972.1"/>
    </source>
</evidence>
<dbReference type="eggNOG" id="COG1484">
    <property type="taxonomic scope" value="Bacteria"/>
</dbReference>